<comment type="similarity">
    <text evidence="1">Belongs to the PrpF family.</text>
</comment>
<gene>
    <name evidence="3" type="ORF">NIIDMKKI_73990</name>
</gene>
<name>A0A7G1IR56_MYCKA</name>
<dbReference type="SUPFAM" id="SSF54506">
    <property type="entry name" value="Diaminopimelate epimerase-like"/>
    <property type="match status" value="1"/>
</dbReference>
<dbReference type="EMBL" id="AP023343">
    <property type="protein sequence ID" value="BCI92193.1"/>
    <property type="molecule type" value="Genomic_DNA"/>
</dbReference>
<proteinExistence type="inferred from homology"/>
<dbReference type="GO" id="GO:0016853">
    <property type="term" value="F:isomerase activity"/>
    <property type="evidence" value="ECO:0007669"/>
    <property type="project" value="UniProtKB-KW"/>
</dbReference>
<protein>
    <submittedName>
        <fullName evidence="3">Uncharacterized protein</fullName>
    </submittedName>
</protein>
<keyword evidence="2" id="KW-0413">Isomerase</keyword>
<dbReference type="Gene3D" id="3.10.310.10">
    <property type="entry name" value="Diaminopimelate Epimerase, Chain A, domain 1"/>
    <property type="match status" value="1"/>
</dbReference>
<evidence type="ECO:0000256" key="2">
    <source>
        <dbReference type="ARBA" id="ARBA00023235"/>
    </source>
</evidence>
<dbReference type="Proteomes" id="UP000516380">
    <property type="component" value="Chromosome"/>
</dbReference>
<dbReference type="InterPro" id="IPR007400">
    <property type="entry name" value="PrpF-like"/>
</dbReference>
<accession>A0A7G1IR56</accession>
<evidence type="ECO:0000313" key="3">
    <source>
        <dbReference type="EMBL" id="BCI92193.1"/>
    </source>
</evidence>
<evidence type="ECO:0000313" key="4">
    <source>
        <dbReference type="Proteomes" id="UP000516380"/>
    </source>
</evidence>
<sequence length="113" mass="12188">MCAIIAHAEAFGIAGDESPQRLTGERELLRDIEYVRLRAALAMGLGDVTGRVLPKVMLISKSHRGDIRSRYFVPSSCHPTHAVSGALCLATAATFSDTVVARFLPTPSPPGRW</sequence>
<dbReference type="PANTHER" id="PTHR43709">
    <property type="entry name" value="ACONITATE ISOMERASE-RELATED"/>
    <property type="match status" value="1"/>
</dbReference>
<dbReference type="PANTHER" id="PTHR43709:SF2">
    <property type="entry name" value="DUF453 DOMAIN PROTEIN (AFU_ORTHOLOGUE AFUA_6G00360)"/>
    <property type="match status" value="1"/>
</dbReference>
<dbReference type="Pfam" id="PF04303">
    <property type="entry name" value="PrpF"/>
    <property type="match status" value="1"/>
</dbReference>
<reference evidence="3 4" key="1">
    <citation type="submission" date="2020-07" db="EMBL/GenBank/DDBJ databases">
        <title>Mycobacterium kansasii (former subtype) with zoonotic potential isolated from diseased indoor pet cat, Japan.</title>
        <authorList>
            <person name="Fukano H."/>
            <person name="Terazono T."/>
            <person name="Hoshino Y."/>
        </authorList>
    </citation>
    <scope>NUCLEOTIDE SEQUENCE [LARGE SCALE GENOMIC DNA]</scope>
    <source>
        <strain evidence="3 4">Kuro-I</strain>
    </source>
</reference>
<dbReference type="AlphaFoldDB" id="A0A7G1IR56"/>
<evidence type="ECO:0000256" key="1">
    <source>
        <dbReference type="ARBA" id="ARBA00007673"/>
    </source>
</evidence>
<keyword evidence="4" id="KW-1185">Reference proteome</keyword>
<organism evidence="3 4">
    <name type="scientific">Mycobacterium kansasii</name>
    <dbReference type="NCBI Taxonomy" id="1768"/>
    <lineage>
        <taxon>Bacteria</taxon>
        <taxon>Bacillati</taxon>
        <taxon>Actinomycetota</taxon>
        <taxon>Actinomycetes</taxon>
        <taxon>Mycobacteriales</taxon>
        <taxon>Mycobacteriaceae</taxon>
        <taxon>Mycobacterium</taxon>
    </lineage>
</organism>